<dbReference type="PANTHER" id="PTHR11441:SF0">
    <property type="entry name" value="THYMIDINE KINASE, CYTOSOLIC"/>
    <property type="match status" value="1"/>
</dbReference>
<dbReference type="Proteomes" id="UP000289600">
    <property type="component" value="Segment"/>
</dbReference>
<name>A0A2P1ELA3_9VIRU</name>
<evidence type="ECO:0000256" key="14">
    <source>
        <dbReference type="RuleBase" id="RU000544"/>
    </source>
</evidence>
<evidence type="ECO:0000256" key="6">
    <source>
        <dbReference type="ARBA" id="ARBA00022723"/>
    </source>
</evidence>
<keyword evidence="17" id="KW-1185">Reference proteome</keyword>
<protein>
    <recommendedName>
        <fullName evidence="3 14">Thymidine kinase</fullName>
        <ecNumber evidence="2 14">2.7.1.21</ecNumber>
    </recommendedName>
</protein>
<evidence type="ECO:0000256" key="9">
    <source>
        <dbReference type="ARBA" id="ARBA00022833"/>
    </source>
</evidence>
<evidence type="ECO:0000256" key="1">
    <source>
        <dbReference type="ARBA" id="ARBA00007587"/>
    </source>
</evidence>
<evidence type="ECO:0000256" key="7">
    <source>
        <dbReference type="ARBA" id="ARBA00022741"/>
    </source>
</evidence>
<reference evidence="17" key="1">
    <citation type="submission" date="2018-01" db="EMBL/GenBank/DDBJ databases">
        <title>Testimony of 'menage a trois' revealed by the proteome of Megavirus virophage.</title>
        <authorList>
            <person name="Jeudy S."/>
            <person name="Bertaux L."/>
            <person name="Alempic J.-M."/>
            <person name="Lartigue A."/>
            <person name="Legendre M."/>
            <person name="Philippe N."/>
            <person name="Beucher L."/>
            <person name="Biondi E."/>
            <person name="Juul S."/>
            <person name="Turner D."/>
            <person name="Coute Y."/>
            <person name="Claverie J.-M."/>
            <person name="Abergel C."/>
        </authorList>
    </citation>
    <scope>NUCLEOTIDE SEQUENCE [LARGE SCALE GENOMIC DNA]</scope>
</reference>
<dbReference type="GO" id="GO:0005524">
    <property type="term" value="F:ATP binding"/>
    <property type="evidence" value="ECO:0007669"/>
    <property type="project" value="UniProtKB-KW"/>
</dbReference>
<dbReference type="PROSITE" id="PS00603">
    <property type="entry name" value="TK_CELLULAR_TYPE"/>
    <property type="match status" value="1"/>
</dbReference>
<proteinExistence type="inferred from homology"/>
<dbReference type="InterPro" id="IPR001267">
    <property type="entry name" value="Thymidine_kinase"/>
</dbReference>
<keyword evidence="8 14" id="KW-0418">Kinase</keyword>
<feature type="binding site" evidence="13">
    <location>
        <begin position="168"/>
        <end position="171"/>
    </location>
    <ligand>
        <name>substrate</name>
    </ligand>
</feature>
<keyword evidence="9" id="KW-0862">Zinc</keyword>
<keyword evidence="10 14" id="KW-0067">ATP-binding</keyword>
<dbReference type="SUPFAM" id="SSF57716">
    <property type="entry name" value="Glucocorticoid receptor-like (DNA-binding domain)"/>
    <property type="match status" value="1"/>
</dbReference>
<organism evidence="16 17">
    <name type="scientific">Moumouvirus australiensis</name>
    <dbReference type="NCBI Taxonomy" id="2109587"/>
    <lineage>
        <taxon>Viruses</taxon>
        <taxon>Varidnaviria</taxon>
        <taxon>Bamfordvirae</taxon>
        <taxon>Nucleocytoviricota</taxon>
        <taxon>Megaviricetes</taxon>
        <taxon>Imitervirales</taxon>
        <taxon>Mimiviridae</taxon>
        <taxon>Megamimivirinae</taxon>
        <taxon>Moumouvirus</taxon>
        <taxon>Moumouvirus australiense</taxon>
    </lineage>
</organism>
<evidence type="ECO:0000256" key="4">
    <source>
        <dbReference type="ARBA" id="ARBA00022634"/>
    </source>
</evidence>
<dbReference type="GO" id="GO:0071897">
    <property type="term" value="P:DNA biosynthetic process"/>
    <property type="evidence" value="ECO:0007669"/>
    <property type="project" value="UniProtKB-KW"/>
</dbReference>
<dbReference type="InterPro" id="IPR020633">
    <property type="entry name" value="Thymidine_kinase_CS"/>
</dbReference>
<feature type="binding site" evidence="13">
    <location>
        <position position="176"/>
    </location>
    <ligand>
        <name>substrate</name>
    </ligand>
</feature>
<dbReference type="Gene3D" id="3.30.60.20">
    <property type="match status" value="1"/>
</dbReference>
<dbReference type="Gene3D" id="3.40.50.300">
    <property type="entry name" value="P-loop containing nucleotide triphosphate hydrolases"/>
    <property type="match status" value="1"/>
</dbReference>
<evidence type="ECO:0000256" key="8">
    <source>
        <dbReference type="ARBA" id="ARBA00022777"/>
    </source>
</evidence>
<dbReference type="EC" id="2.7.1.21" evidence="2 14"/>
<evidence type="ECO:0000256" key="13">
    <source>
        <dbReference type="PIRSR" id="PIRSR035805-2"/>
    </source>
</evidence>
<evidence type="ECO:0000256" key="15">
    <source>
        <dbReference type="RuleBase" id="RU004165"/>
    </source>
</evidence>
<dbReference type="SUPFAM" id="SSF52540">
    <property type="entry name" value="P-loop containing nucleoside triphosphate hydrolases"/>
    <property type="match status" value="1"/>
</dbReference>
<comment type="catalytic activity">
    <reaction evidence="11 14">
        <text>thymidine + ATP = dTMP + ADP + H(+)</text>
        <dbReference type="Rhea" id="RHEA:19129"/>
        <dbReference type="ChEBI" id="CHEBI:15378"/>
        <dbReference type="ChEBI" id="CHEBI:17748"/>
        <dbReference type="ChEBI" id="CHEBI:30616"/>
        <dbReference type="ChEBI" id="CHEBI:63528"/>
        <dbReference type="ChEBI" id="CHEBI:456216"/>
        <dbReference type="EC" id="2.7.1.21"/>
    </reaction>
</comment>
<evidence type="ECO:0000313" key="16">
    <source>
        <dbReference type="EMBL" id="AVL94679.1"/>
    </source>
</evidence>
<keyword evidence="7 14" id="KW-0547">Nucleotide-binding</keyword>
<gene>
    <name evidence="16" type="ORF">mc_293</name>
</gene>
<dbReference type="Pfam" id="PF00265">
    <property type="entry name" value="TK"/>
    <property type="match status" value="1"/>
</dbReference>
<keyword evidence="4 14" id="KW-0237">DNA synthesis</keyword>
<keyword evidence="6" id="KW-0479">Metal-binding</keyword>
<evidence type="ECO:0000256" key="2">
    <source>
        <dbReference type="ARBA" id="ARBA00012118"/>
    </source>
</evidence>
<feature type="active site" description="Proton acceptor" evidence="12">
    <location>
        <position position="92"/>
    </location>
</feature>
<comment type="similarity">
    <text evidence="1 15">Belongs to the thymidine kinase family.</text>
</comment>
<accession>A0A2P1ELA3</accession>
<dbReference type="PIRSF" id="PIRSF035805">
    <property type="entry name" value="TK_cell"/>
    <property type="match status" value="1"/>
</dbReference>
<dbReference type="InterPro" id="IPR027417">
    <property type="entry name" value="P-loop_NTPase"/>
</dbReference>
<evidence type="ECO:0000256" key="11">
    <source>
        <dbReference type="ARBA" id="ARBA00048254"/>
    </source>
</evidence>
<dbReference type="EMBL" id="MG807320">
    <property type="protein sequence ID" value="AVL94679.1"/>
    <property type="molecule type" value="Genomic_DNA"/>
</dbReference>
<dbReference type="GO" id="GO:0046872">
    <property type="term" value="F:metal ion binding"/>
    <property type="evidence" value="ECO:0007669"/>
    <property type="project" value="UniProtKB-KW"/>
</dbReference>
<evidence type="ECO:0000256" key="5">
    <source>
        <dbReference type="ARBA" id="ARBA00022679"/>
    </source>
</evidence>
<evidence type="ECO:0000256" key="10">
    <source>
        <dbReference type="ARBA" id="ARBA00022840"/>
    </source>
</evidence>
<evidence type="ECO:0000313" key="17">
    <source>
        <dbReference type="Proteomes" id="UP000289600"/>
    </source>
</evidence>
<dbReference type="GO" id="GO:0004797">
    <property type="term" value="F:thymidine kinase activity"/>
    <property type="evidence" value="ECO:0007669"/>
    <property type="project" value="UniProtKB-EC"/>
</dbReference>
<sequence length="206" mass="23718">MSITTIIGPMFSGKTTEFIRLIERKKLAGKKCLIIKHTQDNRFEEVDAKEKHVITHNKFKYKNCDIVYNTNLMNEEFIGYIKTNYDVVGIEEGFFFNNLANFCNDLANENIEVIVSTIDSSYKQEIPQEIAKLIATSENVVKLKAVCMECKHTDASFTIRTIDDEQDILVGGYDIYRSVCRPCLNENNKRRLAVKDCLVKKKLKTN</sequence>
<dbReference type="GO" id="GO:0046104">
    <property type="term" value="P:thymidine metabolic process"/>
    <property type="evidence" value="ECO:0007669"/>
    <property type="project" value="TreeGrafter"/>
</dbReference>
<keyword evidence="5 14" id="KW-0808">Transferase</keyword>
<evidence type="ECO:0000256" key="12">
    <source>
        <dbReference type="PIRSR" id="PIRSR035805-1"/>
    </source>
</evidence>
<evidence type="ECO:0000256" key="3">
    <source>
        <dbReference type="ARBA" id="ARBA00020079"/>
    </source>
</evidence>
<dbReference type="PANTHER" id="PTHR11441">
    <property type="entry name" value="THYMIDINE KINASE"/>
    <property type="match status" value="1"/>
</dbReference>